<accession>A0ABQ3VSI8</accession>
<evidence type="ECO:0000313" key="3">
    <source>
        <dbReference type="Proteomes" id="UP000635565"/>
    </source>
</evidence>
<dbReference type="RefSeq" id="WP_201366771.1">
    <property type="nucleotide sequence ID" value="NZ_BNJJ01000033.1"/>
</dbReference>
<evidence type="ECO:0000313" key="2">
    <source>
        <dbReference type="EMBL" id="GHO89247.1"/>
    </source>
</evidence>
<comment type="caution">
    <text evidence="2">The sequence shown here is derived from an EMBL/GenBank/DDBJ whole genome shotgun (WGS) entry which is preliminary data.</text>
</comment>
<gene>
    <name evidence="2" type="ORF">KSZ_72530</name>
</gene>
<feature type="chain" id="PRO_5047045769" evidence="1">
    <location>
        <begin position="36"/>
        <end position="247"/>
    </location>
</feature>
<evidence type="ECO:0000256" key="1">
    <source>
        <dbReference type="SAM" id="SignalP"/>
    </source>
</evidence>
<proteinExistence type="predicted"/>
<organism evidence="2 3">
    <name type="scientific">Dictyobacter formicarum</name>
    <dbReference type="NCBI Taxonomy" id="2778368"/>
    <lineage>
        <taxon>Bacteria</taxon>
        <taxon>Bacillati</taxon>
        <taxon>Chloroflexota</taxon>
        <taxon>Ktedonobacteria</taxon>
        <taxon>Ktedonobacterales</taxon>
        <taxon>Dictyobacteraceae</taxon>
        <taxon>Dictyobacter</taxon>
    </lineage>
</organism>
<keyword evidence="3" id="KW-1185">Reference proteome</keyword>
<sequence length="247" mass="26046">MRTANLHSYRLMPLLLLLLLATLLGTMLTTGTARAASEPTLKVLAYNHEFDADNCTVATVAAKGFSTPHISLSAIATLAAIGSAELTVSPAQVAVGVDGNFDVKAKLCYPRTEFTRLVQITDLHITATDPTTGVQAVSEPLNITDPQPTLRALHTTVPQLTSCATVVLLGNNVLASRLVPNYVYISGTTQDTGSVLIAQPSIVNALSGGNISISAQFCGLAPRQSFIVQVYDLGSFYSSNQVTINTI</sequence>
<feature type="signal peptide" evidence="1">
    <location>
        <begin position="1"/>
        <end position="35"/>
    </location>
</feature>
<keyword evidence="1" id="KW-0732">Signal</keyword>
<dbReference type="EMBL" id="BNJJ01000033">
    <property type="protein sequence ID" value="GHO89247.1"/>
    <property type="molecule type" value="Genomic_DNA"/>
</dbReference>
<protein>
    <submittedName>
        <fullName evidence="2">Uncharacterized protein</fullName>
    </submittedName>
</protein>
<reference evidence="2 3" key="1">
    <citation type="journal article" date="2021" name="Int. J. Syst. Evol. Microbiol.">
        <title>Reticulibacter mediterranei gen. nov., sp. nov., within the new family Reticulibacteraceae fam. nov., and Ktedonospora formicarum gen. nov., sp. nov., Ktedonobacter robiniae sp. nov., Dictyobacter formicarum sp. nov. and Dictyobacter arantiisoli sp. nov., belonging to the class Ktedonobacteria.</title>
        <authorList>
            <person name="Yabe S."/>
            <person name="Zheng Y."/>
            <person name="Wang C.M."/>
            <person name="Sakai Y."/>
            <person name="Abe K."/>
            <person name="Yokota A."/>
            <person name="Donadio S."/>
            <person name="Cavaletti L."/>
            <person name="Monciardini P."/>
        </authorList>
    </citation>
    <scope>NUCLEOTIDE SEQUENCE [LARGE SCALE GENOMIC DNA]</scope>
    <source>
        <strain evidence="2 3">SOSP1-9</strain>
    </source>
</reference>
<dbReference type="Proteomes" id="UP000635565">
    <property type="component" value="Unassembled WGS sequence"/>
</dbReference>
<name>A0ABQ3VSI8_9CHLR</name>